<dbReference type="PIRSF" id="PIRSF037263">
    <property type="entry name" value="DUF951_bac"/>
    <property type="match status" value="1"/>
</dbReference>
<evidence type="ECO:0000313" key="2">
    <source>
        <dbReference type="Proteomes" id="UP001437460"/>
    </source>
</evidence>
<keyword evidence="2" id="KW-1185">Reference proteome</keyword>
<dbReference type="PANTHER" id="PTHR38455">
    <property type="entry name" value="HYPOTHETICAL CYTOSOLIC PROTEIN"/>
    <property type="match status" value="1"/>
</dbReference>
<gene>
    <name evidence="1" type="ORF">WMO41_12310</name>
</gene>
<organism evidence="1 2">
    <name type="scientific">Ventrimonas faecis</name>
    <dbReference type="NCBI Taxonomy" id="3133170"/>
    <lineage>
        <taxon>Bacteria</taxon>
        <taxon>Bacillati</taxon>
        <taxon>Bacillota</taxon>
        <taxon>Clostridia</taxon>
        <taxon>Lachnospirales</taxon>
        <taxon>Lachnospiraceae</taxon>
        <taxon>Ventrimonas</taxon>
    </lineage>
</organism>
<dbReference type="Pfam" id="PF06107">
    <property type="entry name" value="DUF951"/>
    <property type="match status" value="1"/>
</dbReference>
<comment type="caution">
    <text evidence="1">The sequence shown here is derived from an EMBL/GenBank/DDBJ whole genome shotgun (WGS) entry which is preliminary data.</text>
</comment>
<dbReference type="RefSeq" id="WP_349230008.1">
    <property type="nucleotide sequence ID" value="NZ_JBBMFJ010000028.1"/>
</dbReference>
<proteinExistence type="predicted"/>
<dbReference type="Proteomes" id="UP001437460">
    <property type="component" value="Unassembled WGS sequence"/>
</dbReference>
<reference evidence="1 2" key="1">
    <citation type="submission" date="2024-03" db="EMBL/GenBank/DDBJ databases">
        <title>Human intestinal bacterial collection.</title>
        <authorList>
            <person name="Pauvert C."/>
            <person name="Hitch T.C.A."/>
            <person name="Clavel T."/>
        </authorList>
    </citation>
    <scope>NUCLEOTIDE SEQUENCE [LARGE SCALE GENOMIC DNA]</scope>
    <source>
        <strain evidence="1 2">CLA-AP-H27</strain>
    </source>
</reference>
<accession>A0ABV1HNP1</accession>
<name>A0ABV1HNP1_9FIRM</name>
<dbReference type="EMBL" id="JBBMFJ010000028">
    <property type="protein sequence ID" value="MEQ2563936.1"/>
    <property type="molecule type" value="Genomic_DNA"/>
</dbReference>
<dbReference type="PANTHER" id="PTHR38455:SF1">
    <property type="entry name" value="DUF951 DOMAIN-CONTAINING PROTEIN"/>
    <property type="match status" value="1"/>
</dbReference>
<protein>
    <submittedName>
        <fullName evidence="1">DUF951 domain-containing protein</fullName>
    </submittedName>
</protein>
<dbReference type="InterPro" id="IPR009296">
    <property type="entry name" value="DUF951"/>
</dbReference>
<evidence type="ECO:0000313" key="1">
    <source>
        <dbReference type="EMBL" id="MEQ2563936.1"/>
    </source>
</evidence>
<sequence length="69" mass="7911">MDQKWNFEVGDVVKLKKPHPCGSHEWEILRIGADFRLKCMGCGHQVMTERKMVEKNARGLTKAAEKQQG</sequence>